<dbReference type="PIRSF" id="PIRSF000018">
    <property type="entry name" value="Mb_ADH_cyt_c"/>
    <property type="match status" value="1"/>
</dbReference>
<feature type="binding site" description="covalent" evidence="11">
    <location>
        <position position="45"/>
    </location>
    <ligand>
        <name>heme c</name>
        <dbReference type="ChEBI" id="CHEBI:61717"/>
        <label>1</label>
    </ligand>
</feature>
<feature type="binding site" description="covalent" evidence="11">
    <location>
        <position position="193"/>
    </location>
    <ligand>
        <name>heme c</name>
        <dbReference type="ChEBI" id="CHEBI:61717"/>
        <label>2</label>
    </ligand>
</feature>
<dbReference type="InterPro" id="IPR008168">
    <property type="entry name" value="Cyt_C_IC"/>
</dbReference>
<keyword evidence="6 13" id="KW-0732">Signal</keyword>
<evidence type="ECO:0000256" key="11">
    <source>
        <dbReference type="PIRSR" id="PIRSR000018-50"/>
    </source>
</evidence>
<dbReference type="InterPro" id="IPR036909">
    <property type="entry name" value="Cyt_c-like_dom_sf"/>
</dbReference>
<dbReference type="PRINTS" id="PR00605">
    <property type="entry name" value="CYTCHROMECIC"/>
</dbReference>
<protein>
    <submittedName>
        <fullName evidence="15">Cytochrome c, mono-and diheme variants</fullName>
    </submittedName>
</protein>
<dbReference type="InterPro" id="IPR009056">
    <property type="entry name" value="Cyt_c-like_dom"/>
</dbReference>
<dbReference type="GO" id="GO:0016614">
    <property type="term" value="F:oxidoreductase activity, acting on CH-OH group of donors"/>
    <property type="evidence" value="ECO:0007669"/>
    <property type="project" value="InterPro"/>
</dbReference>
<dbReference type="Gene3D" id="1.10.760.10">
    <property type="entry name" value="Cytochrome c-like domain"/>
    <property type="match status" value="3"/>
</dbReference>
<comment type="subcellular location">
    <subcellularLocation>
        <location evidence="1">Cell membrane</location>
    </subcellularLocation>
</comment>
<dbReference type="GO" id="GO:0005506">
    <property type="term" value="F:iron ion binding"/>
    <property type="evidence" value="ECO:0007669"/>
    <property type="project" value="InterPro"/>
</dbReference>
<dbReference type="SUPFAM" id="SSF46626">
    <property type="entry name" value="Cytochrome c"/>
    <property type="match status" value="3"/>
</dbReference>
<dbReference type="InterPro" id="IPR051459">
    <property type="entry name" value="Cytochrome_c-type_DH"/>
</dbReference>
<dbReference type="InterPro" id="IPR014353">
    <property type="entry name" value="Membr-bd_ADH_cyt_c"/>
</dbReference>
<evidence type="ECO:0000256" key="13">
    <source>
        <dbReference type="SAM" id="SignalP"/>
    </source>
</evidence>
<feature type="domain" description="Cytochrome c" evidence="14">
    <location>
        <begin position="31"/>
        <end position="134"/>
    </location>
</feature>
<dbReference type="Proteomes" id="UP000199636">
    <property type="component" value="Unassembled WGS sequence"/>
</dbReference>
<dbReference type="PANTHER" id="PTHR35008:SF8">
    <property type="entry name" value="ALCOHOL DEHYDROGENASE CYTOCHROME C SUBUNIT"/>
    <property type="match status" value="1"/>
</dbReference>
<proteinExistence type="predicted"/>
<dbReference type="OrthoDB" id="9811281at2"/>
<keyword evidence="9 12" id="KW-0408">Iron</keyword>
<keyword evidence="5 12" id="KW-0479">Metal-binding</keyword>
<dbReference type="RefSeq" id="WP_090264355.1">
    <property type="nucleotide sequence ID" value="NZ_FNDS01000007.1"/>
</dbReference>
<gene>
    <name evidence="15" type="ORF">SAMN05216272_107147</name>
</gene>
<keyword evidence="3" id="KW-1003">Cell membrane</keyword>
<organism evidence="15 16">
    <name type="scientific">Pseudomonas panipatensis</name>
    <dbReference type="NCBI Taxonomy" id="428992"/>
    <lineage>
        <taxon>Bacteria</taxon>
        <taxon>Pseudomonadati</taxon>
        <taxon>Pseudomonadota</taxon>
        <taxon>Gammaproteobacteria</taxon>
        <taxon>Pseudomonadales</taxon>
        <taxon>Pseudomonadaceae</taxon>
        <taxon>Pseudomonas</taxon>
    </lineage>
</organism>
<dbReference type="GO" id="GO:0005886">
    <property type="term" value="C:plasma membrane"/>
    <property type="evidence" value="ECO:0007669"/>
    <property type="project" value="UniProtKB-SubCell"/>
</dbReference>
<evidence type="ECO:0000256" key="1">
    <source>
        <dbReference type="ARBA" id="ARBA00004236"/>
    </source>
</evidence>
<evidence type="ECO:0000256" key="10">
    <source>
        <dbReference type="ARBA" id="ARBA00023136"/>
    </source>
</evidence>
<keyword evidence="10" id="KW-0472">Membrane</keyword>
<keyword evidence="16" id="KW-1185">Reference proteome</keyword>
<accession>A0A1G8J4J8</accession>
<feature type="binding site" description="covalent" evidence="11">
    <location>
        <position position="336"/>
    </location>
    <ligand>
        <name>heme c</name>
        <dbReference type="ChEBI" id="CHEBI:61717"/>
        <label>3</label>
    </ligand>
</feature>
<dbReference type="STRING" id="428992.SAMN05216272_107147"/>
<keyword evidence="4 11" id="KW-0349">Heme</keyword>
<evidence type="ECO:0000256" key="7">
    <source>
        <dbReference type="ARBA" id="ARBA00022737"/>
    </source>
</evidence>
<evidence type="ECO:0000256" key="8">
    <source>
        <dbReference type="ARBA" id="ARBA00022982"/>
    </source>
</evidence>
<evidence type="ECO:0000259" key="14">
    <source>
        <dbReference type="PROSITE" id="PS51007"/>
    </source>
</evidence>
<feature type="domain" description="Cytochrome c" evidence="14">
    <location>
        <begin position="323"/>
        <end position="411"/>
    </location>
</feature>
<feature type="binding site" description="axial binding residue" evidence="12">
    <location>
        <position position="340"/>
    </location>
    <ligand>
        <name>heme c</name>
        <dbReference type="ChEBI" id="CHEBI:61717"/>
        <label>3</label>
    </ligand>
    <ligandPart>
        <name>Fe</name>
        <dbReference type="ChEBI" id="CHEBI:18248"/>
    </ligandPart>
</feature>
<keyword evidence="8" id="KW-0249">Electron transport</keyword>
<feature type="chain" id="PRO_5011661049" evidence="13">
    <location>
        <begin position="22"/>
        <end position="429"/>
    </location>
</feature>
<dbReference type="AlphaFoldDB" id="A0A1G8J4J8"/>
<evidence type="ECO:0000256" key="6">
    <source>
        <dbReference type="ARBA" id="ARBA00022729"/>
    </source>
</evidence>
<dbReference type="GO" id="GO:0009055">
    <property type="term" value="F:electron transfer activity"/>
    <property type="evidence" value="ECO:0007669"/>
    <property type="project" value="InterPro"/>
</dbReference>
<name>A0A1G8J4J8_9PSED</name>
<feature type="binding site" description="axial binding residue" evidence="12">
    <location>
        <position position="197"/>
    </location>
    <ligand>
        <name>heme c</name>
        <dbReference type="ChEBI" id="CHEBI:61717"/>
        <label>2</label>
    </ligand>
    <ligandPart>
        <name>Fe</name>
        <dbReference type="ChEBI" id="CHEBI:18248"/>
    </ligandPart>
</feature>
<evidence type="ECO:0000313" key="16">
    <source>
        <dbReference type="Proteomes" id="UP000199636"/>
    </source>
</evidence>
<dbReference type="PANTHER" id="PTHR35008">
    <property type="entry name" value="BLL4482 PROTEIN-RELATED"/>
    <property type="match status" value="1"/>
</dbReference>
<keyword evidence="2" id="KW-0813">Transport</keyword>
<feature type="signal peptide" evidence="13">
    <location>
        <begin position="1"/>
        <end position="21"/>
    </location>
</feature>
<feature type="binding site" description="covalent" evidence="11">
    <location>
        <position position="48"/>
    </location>
    <ligand>
        <name>heme c</name>
        <dbReference type="ChEBI" id="CHEBI:61717"/>
        <label>1</label>
    </ligand>
</feature>
<dbReference type="Pfam" id="PF00034">
    <property type="entry name" value="Cytochrom_C"/>
    <property type="match status" value="2"/>
</dbReference>
<feature type="domain" description="Cytochrome c" evidence="14">
    <location>
        <begin position="178"/>
        <end position="292"/>
    </location>
</feature>
<evidence type="ECO:0000256" key="3">
    <source>
        <dbReference type="ARBA" id="ARBA00022475"/>
    </source>
</evidence>
<dbReference type="EMBL" id="FNDS01000007">
    <property type="protein sequence ID" value="SDI26136.1"/>
    <property type="molecule type" value="Genomic_DNA"/>
</dbReference>
<keyword evidence="7" id="KW-0677">Repeat</keyword>
<evidence type="ECO:0000256" key="4">
    <source>
        <dbReference type="ARBA" id="ARBA00022617"/>
    </source>
</evidence>
<comment type="cofactor">
    <cofactor evidence="11">
        <name>heme c</name>
        <dbReference type="ChEBI" id="CHEBI:61717"/>
    </cofactor>
    <text evidence="11">Binds 3 heme c groups covalently per subunit.</text>
</comment>
<evidence type="ECO:0000256" key="5">
    <source>
        <dbReference type="ARBA" id="ARBA00022723"/>
    </source>
</evidence>
<dbReference type="PROSITE" id="PS51007">
    <property type="entry name" value="CYTC"/>
    <property type="match status" value="3"/>
</dbReference>
<feature type="binding site" description="covalent" evidence="11">
    <location>
        <position position="339"/>
    </location>
    <ligand>
        <name>heme c</name>
        <dbReference type="ChEBI" id="CHEBI:61717"/>
        <label>3</label>
    </ligand>
</feature>
<evidence type="ECO:0000313" key="15">
    <source>
        <dbReference type="EMBL" id="SDI26136.1"/>
    </source>
</evidence>
<feature type="binding site" description="covalent" evidence="11">
    <location>
        <position position="196"/>
    </location>
    <ligand>
        <name>heme c</name>
        <dbReference type="ChEBI" id="CHEBI:61717"/>
        <label>2</label>
    </ligand>
</feature>
<evidence type="ECO:0000256" key="12">
    <source>
        <dbReference type="PIRSR" id="PIRSR000018-51"/>
    </source>
</evidence>
<dbReference type="GO" id="GO:0020037">
    <property type="term" value="F:heme binding"/>
    <property type="evidence" value="ECO:0007669"/>
    <property type="project" value="InterPro"/>
</dbReference>
<feature type="binding site" description="axial binding residue" evidence="12">
    <location>
        <position position="49"/>
    </location>
    <ligand>
        <name>heme c</name>
        <dbReference type="ChEBI" id="CHEBI:61717"/>
        <label>1</label>
    </ligand>
    <ligandPart>
        <name>Fe</name>
        <dbReference type="ChEBI" id="CHEBI:18248"/>
    </ligandPart>
</feature>
<evidence type="ECO:0000256" key="2">
    <source>
        <dbReference type="ARBA" id="ARBA00022448"/>
    </source>
</evidence>
<reference evidence="16" key="1">
    <citation type="submission" date="2016-10" db="EMBL/GenBank/DDBJ databases">
        <authorList>
            <person name="Varghese N."/>
            <person name="Submissions S."/>
        </authorList>
    </citation>
    <scope>NUCLEOTIDE SEQUENCE [LARGE SCALE GENOMIC DNA]</scope>
    <source>
        <strain evidence="16">CCM 7469</strain>
    </source>
</reference>
<evidence type="ECO:0000256" key="9">
    <source>
        <dbReference type="ARBA" id="ARBA00023004"/>
    </source>
</evidence>
<sequence>MRLSLLGLGVTLLLAPLLAHPAPALDPAPPELLKRGEYLARAADCAACHTAPGGRPFSGGLPLATPLGDVYASNITPDPRTGIGNYSYDDFARALREGVAKGGMHLYPAMPYTAYAKITDEDMQALYAYFLRGGVDAVAQANHDSDIPWPLNMRWPLALWNLAFHEDQTYQANPKQSEAWNRGAYLVQGPAHCGTCHTPRGLAFQEKALDEKDSDFLAGAALGGWYAFNITADTHSGIGGWSDAELVQYLKTGRVAGKAQAAGPMAEAVQHSFQYLSDADLQAMATYLRSVKAVSDGERKARFAWGEPADEVVSLRGQDFDPQTRDDGARLFLGNCASCHAWSGDGVKDGYYPMLSHNTTVGAQQPDNLVQVVLNGVKRKTGEQEVFMPGFAGSLDDQQIATLVNYLTNQFGNPAVKVDSARVAAIRQP</sequence>